<evidence type="ECO:0000313" key="1">
    <source>
        <dbReference type="EMBL" id="JAD52805.1"/>
    </source>
</evidence>
<name>A0A0A9AV58_ARUDO</name>
<reference evidence="1" key="1">
    <citation type="submission" date="2014-09" db="EMBL/GenBank/DDBJ databases">
        <authorList>
            <person name="Magalhaes I.L.F."/>
            <person name="Oliveira U."/>
            <person name="Santos F.R."/>
            <person name="Vidigal T.H.D.A."/>
            <person name="Brescovit A.D."/>
            <person name="Santos A.J."/>
        </authorList>
    </citation>
    <scope>NUCLEOTIDE SEQUENCE</scope>
    <source>
        <tissue evidence="1">Shoot tissue taken approximately 20 cm above the soil surface</tissue>
    </source>
</reference>
<sequence length="39" mass="4419">MTARSPSLKFHPTCQWHVAPCLTSHVILALDVIFQFIPL</sequence>
<protein>
    <submittedName>
        <fullName evidence="1">Uncharacterized protein</fullName>
    </submittedName>
</protein>
<dbReference type="EMBL" id="GBRH01245090">
    <property type="protein sequence ID" value="JAD52805.1"/>
    <property type="molecule type" value="Transcribed_RNA"/>
</dbReference>
<proteinExistence type="predicted"/>
<reference evidence="1" key="2">
    <citation type="journal article" date="2015" name="Data Brief">
        <title>Shoot transcriptome of the giant reed, Arundo donax.</title>
        <authorList>
            <person name="Barrero R.A."/>
            <person name="Guerrero F.D."/>
            <person name="Moolhuijzen P."/>
            <person name="Goolsby J.A."/>
            <person name="Tidwell J."/>
            <person name="Bellgard S.E."/>
            <person name="Bellgard M.I."/>
        </authorList>
    </citation>
    <scope>NUCLEOTIDE SEQUENCE</scope>
    <source>
        <tissue evidence="1">Shoot tissue taken approximately 20 cm above the soil surface</tissue>
    </source>
</reference>
<accession>A0A0A9AV58</accession>
<organism evidence="1">
    <name type="scientific">Arundo donax</name>
    <name type="common">Giant reed</name>
    <name type="synonym">Donax arundinaceus</name>
    <dbReference type="NCBI Taxonomy" id="35708"/>
    <lineage>
        <taxon>Eukaryota</taxon>
        <taxon>Viridiplantae</taxon>
        <taxon>Streptophyta</taxon>
        <taxon>Embryophyta</taxon>
        <taxon>Tracheophyta</taxon>
        <taxon>Spermatophyta</taxon>
        <taxon>Magnoliopsida</taxon>
        <taxon>Liliopsida</taxon>
        <taxon>Poales</taxon>
        <taxon>Poaceae</taxon>
        <taxon>PACMAD clade</taxon>
        <taxon>Arundinoideae</taxon>
        <taxon>Arundineae</taxon>
        <taxon>Arundo</taxon>
    </lineage>
</organism>
<dbReference type="AlphaFoldDB" id="A0A0A9AV58"/>